<dbReference type="OrthoDB" id="8085235at2"/>
<protein>
    <submittedName>
        <fullName evidence="1">Uncharacterized protein</fullName>
    </submittedName>
</protein>
<keyword evidence="2" id="KW-1185">Reference proteome</keyword>
<gene>
    <name evidence="1" type="ORF">D3227_26275</name>
</gene>
<sequence>MSVQCRVSVDDSQYIQDVTFQVLPRIGETVSMAIGGSAANLRVSRVVHLPEGESPDGSLIVVELTSKIL</sequence>
<dbReference type="RefSeq" id="WP_120017181.1">
    <property type="nucleotide sequence ID" value="NZ_QZWZ01000025.1"/>
</dbReference>
<evidence type="ECO:0000313" key="2">
    <source>
        <dbReference type="Proteomes" id="UP000272706"/>
    </source>
</evidence>
<accession>A0A3A5KJB9</accession>
<name>A0A3A5KJB9_9HYPH</name>
<organism evidence="1 2">
    <name type="scientific">Mesorhizobium waimense</name>
    <dbReference type="NCBI Taxonomy" id="1300307"/>
    <lineage>
        <taxon>Bacteria</taxon>
        <taxon>Pseudomonadati</taxon>
        <taxon>Pseudomonadota</taxon>
        <taxon>Alphaproteobacteria</taxon>
        <taxon>Hyphomicrobiales</taxon>
        <taxon>Phyllobacteriaceae</taxon>
        <taxon>Mesorhizobium</taxon>
    </lineage>
</organism>
<reference evidence="1 2" key="1">
    <citation type="submission" date="2018-09" db="EMBL/GenBank/DDBJ databases">
        <title>Mesorhizobium carmichaelinearum sp. nov. isolated from Carmichaelinea spp. root nodules in New Zealand.</title>
        <authorList>
            <person name="De Meyer S.E."/>
        </authorList>
    </citation>
    <scope>NUCLEOTIDE SEQUENCE [LARGE SCALE GENOMIC DNA]</scope>
    <source>
        <strain evidence="1 2">ICMP19557</strain>
    </source>
</reference>
<dbReference type="Proteomes" id="UP000272706">
    <property type="component" value="Unassembled WGS sequence"/>
</dbReference>
<dbReference type="AlphaFoldDB" id="A0A3A5KJB9"/>
<comment type="caution">
    <text evidence="1">The sequence shown here is derived from an EMBL/GenBank/DDBJ whole genome shotgun (WGS) entry which is preliminary data.</text>
</comment>
<evidence type="ECO:0000313" key="1">
    <source>
        <dbReference type="EMBL" id="RJT32696.1"/>
    </source>
</evidence>
<proteinExistence type="predicted"/>
<dbReference type="EMBL" id="QZWZ01000025">
    <property type="protein sequence ID" value="RJT32696.1"/>
    <property type="molecule type" value="Genomic_DNA"/>
</dbReference>